<protein>
    <recommendedName>
        <fullName evidence="2">Putative 8-amino-7-oxononanoate synthase</fullName>
    </recommendedName>
</protein>
<reference evidence="8" key="1">
    <citation type="submission" date="2023-06" db="EMBL/GenBank/DDBJ databases">
        <authorList>
            <person name="Zhang S."/>
        </authorList>
    </citation>
    <scope>NUCLEOTIDE SEQUENCE</scope>
    <source>
        <strain evidence="8">SG2303</strain>
    </source>
</reference>
<evidence type="ECO:0000259" key="7">
    <source>
        <dbReference type="PROSITE" id="PS50949"/>
    </source>
</evidence>
<evidence type="ECO:0000256" key="5">
    <source>
        <dbReference type="ARBA" id="ARBA00023125"/>
    </source>
</evidence>
<dbReference type="InterPro" id="IPR004839">
    <property type="entry name" value="Aminotransferase_I/II_large"/>
</dbReference>
<dbReference type="InterPro" id="IPR015422">
    <property type="entry name" value="PyrdxlP-dep_Trfase_small"/>
</dbReference>
<gene>
    <name evidence="8" type="ORF">QU481_18955</name>
</gene>
<dbReference type="Gene3D" id="3.90.1150.10">
    <property type="entry name" value="Aspartate Aminotransferase, domain 1"/>
    <property type="match status" value="1"/>
</dbReference>
<keyword evidence="9" id="KW-1185">Reference proteome</keyword>
<comment type="similarity">
    <text evidence="1">In the C-terminal section; belongs to the class-I pyridoxal-phosphate-dependent aminotransferase family.</text>
</comment>
<dbReference type="Pfam" id="PF00392">
    <property type="entry name" value="GntR"/>
    <property type="match status" value="1"/>
</dbReference>
<accession>A0ABT7XT13</accession>
<dbReference type="Gene3D" id="3.40.640.10">
    <property type="entry name" value="Type I PLP-dependent aspartate aminotransferase-like (Major domain)"/>
    <property type="match status" value="1"/>
</dbReference>
<evidence type="ECO:0000256" key="3">
    <source>
        <dbReference type="ARBA" id="ARBA00022898"/>
    </source>
</evidence>
<evidence type="ECO:0000256" key="1">
    <source>
        <dbReference type="ARBA" id="ARBA00005384"/>
    </source>
</evidence>
<dbReference type="Proteomes" id="UP001168540">
    <property type="component" value="Unassembled WGS sequence"/>
</dbReference>
<dbReference type="InterPro" id="IPR015424">
    <property type="entry name" value="PyrdxlP-dep_Trfase"/>
</dbReference>
<name>A0ABT7XT13_9NEIS</name>
<keyword evidence="6" id="KW-0804">Transcription</keyword>
<dbReference type="SMART" id="SM00345">
    <property type="entry name" value="HTH_GNTR"/>
    <property type="match status" value="1"/>
</dbReference>
<evidence type="ECO:0000256" key="4">
    <source>
        <dbReference type="ARBA" id="ARBA00023015"/>
    </source>
</evidence>
<keyword evidence="8" id="KW-0808">Transferase</keyword>
<keyword evidence="5" id="KW-0238">DNA-binding</keyword>
<evidence type="ECO:0000256" key="6">
    <source>
        <dbReference type="ARBA" id="ARBA00023163"/>
    </source>
</evidence>
<keyword evidence="8" id="KW-0032">Aminotransferase</keyword>
<dbReference type="CDD" id="cd07377">
    <property type="entry name" value="WHTH_GntR"/>
    <property type="match status" value="1"/>
</dbReference>
<dbReference type="InterPro" id="IPR036390">
    <property type="entry name" value="WH_DNA-bd_sf"/>
</dbReference>
<comment type="caution">
    <text evidence="8">The sequence shown here is derived from an EMBL/GenBank/DDBJ whole genome shotgun (WGS) entry which is preliminary data.</text>
</comment>
<sequence>MFQLDTSLPTPLVIQIVGQLKTLIDAQKLHAGTKLPSIRSFAEAHGVSVSTVIDAYDRLVAEGYLVPRQSTGFFVRSFHPRHSFGVSGNASEVQFDSLWMLHKSWENDTAEINPGCGWLPEKWMDDDSLRRNLRAVSGQAGDFLTGYGAPQGYLPLRRKIADWLHEHEIYAPPEQVLLTTGASHALGLLVQYLVKPGEAVFVDEPGYSVLLFHLKRLGANVVGVPWSAQGPDLEALGALLQQHRPRVLFTNPRLQNPTGASCSAATAHKLLQLAERHDFLVVEDDIYAELDPSSRRSLASMDQLSRVVYVNSFSKTICASLRVGYIAGHPDLIGDLTQFKMMTGLTSCELTERATYQILTEGRHRKHLKMLRERLHVAQQATRQRLAEAGLELFSPHASEGMFVWARRPGHDDSAALSYEALNAGIFLAPGHLFYSDNGPSPWLRFNVGYCDDARLYDFLTRA</sequence>
<dbReference type="SUPFAM" id="SSF53383">
    <property type="entry name" value="PLP-dependent transferases"/>
    <property type="match status" value="1"/>
</dbReference>
<dbReference type="Gene3D" id="1.10.10.10">
    <property type="entry name" value="Winged helix-like DNA-binding domain superfamily/Winged helix DNA-binding domain"/>
    <property type="match status" value="1"/>
</dbReference>
<evidence type="ECO:0000313" key="9">
    <source>
        <dbReference type="Proteomes" id="UP001168540"/>
    </source>
</evidence>
<keyword evidence="4" id="KW-0805">Transcription regulation</keyword>
<dbReference type="PROSITE" id="PS50949">
    <property type="entry name" value="HTH_GNTR"/>
    <property type="match status" value="1"/>
</dbReference>
<dbReference type="InterPro" id="IPR051446">
    <property type="entry name" value="HTH_trans_reg/aminotransferase"/>
</dbReference>
<dbReference type="InterPro" id="IPR015421">
    <property type="entry name" value="PyrdxlP-dep_Trfase_major"/>
</dbReference>
<dbReference type="PANTHER" id="PTHR46577">
    <property type="entry name" value="HTH-TYPE TRANSCRIPTIONAL REGULATORY PROTEIN GABR"/>
    <property type="match status" value="1"/>
</dbReference>
<dbReference type="GO" id="GO:0008483">
    <property type="term" value="F:transaminase activity"/>
    <property type="evidence" value="ECO:0007669"/>
    <property type="project" value="UniProtKB-KW"/>
</dbReference>
<dbReference type="RefSeq" id="WP_289831560.1">
    <property type="nucleotide sequence ID" value="NZ_JAUEDK010000047.1"/>
</dbReference>
<dbReference type="InterPro" id="IPR000524">
    <property type="entry name" value="Tscrpt_reg_HTH_GntR"/>
</dbReference>
<evidence type="ECO:0000256" key="2">
    <source>
        <dbReference type="ARBA" id="ARBA00021531"/>
    </source>
</evidence>
<dbReference type="PANTHER" id="PTHR46577:SF2">
    <property type="entry name" value="TRANSCRIPTIONAL REGULATORY PROTEIN"/>
    <property type="match status" value="1"/>
</dbReference>
<dbReference type="Pfam" id="PF00155">
    <property type="entry name" value="Aminotran_1_2"/>
    <property type="match status" value="1"/>
</dbReference>
<dbReference type="SUPFAM" id="SSF46785">
    <property type="entry name" value="Winged helix' DNA-binding domain"/>
    <property type="match status" value="1"/>
</dbReference>
<dbReference type="CDD" id="cd00609">
    <property type="entry name" value="AAT_like"/>
    <property type="match status" value="1"/>
</dbReference>
<feature type="domain" description="HTH gntR-type" evidence="7">
    <location>
        <begin position="10"/>
        <end position="78"/>
    </location>
</feature>
<dbReference type="EMBL" id="JAUEDK010000047">
    <property type="protein sequence ID" value="MDN0076927.1"/>
    <property type="molecule type" value="Genomic_DNA"/>
</dbReference>
<proteinExistence type="inferred from homology"/>
<organism evidence="8 9">
    <name type="scientific">Crenobacter oryzisoli</name>
    <dbReference type="NCBI Taxonomy" id="3056844"/>
    <lineage>
        <taxon>Bacteria</taxon>
        <taxon>Pseudomonadati</taxon>
        <taxon>Pseudomonadota</taxon>
        <taxon>Betaproteobacteria</taxon>
        <taxon>Neisseriales</taxon>
        <taxon>Neisseriaceae</taxon>
        <taxon>Crenobacter</taxon>
    </lineage>
</organism>
<evidence type="ECO:0000313" key="8">
    <source>
        <dbReference type="EMBL" id="MDN0076927.1"/>
    </source>
</evidence>
<dbReference type="InterPro" id="IPR036388">
    <property type="entry name" value="WH-like_DNA-bd_sf"/>
</dbReference>
<keyword evidence="3" id="KW-0663">Pyridoxal phosphate</keyword>